<dbReference type="OrthoDB" id="127323at2759"/>
<feature type="region of interest" description="Disordered" evidence="1">
    <location>
        <begin position="1"/>
        <end position="302"/>
    </location>
</feature>
<dbReference type="Proteomes" id="UP000198211">
    <property type="component" value="Unassembled WGS sequence"/>
</dbReference>
<protein>
    <submittedName>
        <fullName evidence="2">Uncharacterized protein</fullName>
    </submittedName>
</protein>
<dbReference type="AlphaFoldDB" id="A0A225VYF9"/>
<reference evidence="3" key="1">
    <citation type="submission" date="2017-03" db="EMBL/GenBank/DDBJ databases">
        <title>Phytopthora megakarya and P. palmivora, two closely related causual agents of cacao black pod achieved similar genome size and gene model numbers by different mechanisms.</title>
        <authorList>
            <person name="Ali S."/>
            <person name="Shao J."/>
            <person name="Larry D.J."/>
            <person name="Kronmiller B."/>
            <person name="Shen D."/>
            <person name="Strem M.D."/>
            <person name="Melnick R.L."/>
            <person name="Guiltinan M.J."/>
            <person name="Tyler B.M."/>
            <person name="Meinhardt L.W."/>
            <person name="Bailey B.A."/>
        </authorList>
    </citation>
    <scope>NUCLEOTIDE SEQUENCE [LARGE SCALE GENOMIC DNA]</scope>
    <source>
        <strain evidence="3">zdho120</strain>
    </source>
</reference>
<accession>A0A225VYF9</accession>
<proteinExistence type="predicted"/>
<feature type="compositionally biased region" description="Low complexity" evidence="1">
    <location>
        <begin position="226"/>
        <end position="249"/>
    </location>
</feature>
<feature type="region of interest" description="Disordered" evidence="1">
    <location>
        <begin position="336"/>
        <end position="363"/>
    </location>
</feature>
<sequence length="363" mass="39952">MEEHKPVDIDSDVEENNNSFAFDPQTAVPVPDVTRPSPLMEDIIEEAESERPSSISDFDRPSSVRSGSFFQEPSFDSDSARGSLASSSLSGVSRPRDESLGDPFRSREDSYADSTRSRGDSYADSTRSRNDSYADVFNRSRDNSYDDVFRSRGDSYADVPSKSDFDEHNLSDEETHDGPKYFDTDSERGSLISDSPVSGKNTSDNEKREQHEEEQATPKKSGSRWRATSVLSALSSRRSSKPTSSPTSSIEDDDKDVDPKTARTSTLPSVAASGLSSVAGLLNRKLSVPASNTSSTKSFEDEIEESFVYSPPAQQTKNKSRFGRFTAPAITKPALSSRFAWKSRSRRGTNDEEDEDHAVTHAA</sequence>
<gene>
    <name evidence="2" type="ORF">PHMEG_00016761</name>
</gene>
<dbReference type="EMBL" id="NBNE01002458">
    <property type="protein sequence ID" value="OWZ10395.1"/>
    <property type="molecule type" value="Genomic_DNA"/>
</dbReference>
<feature type="compositionally biased region" description="Low complexity" evidence="1">
    <location>
        <begin position="76"/>
        <end position="93"/>
    </location>
</feature>
<comment type="caution">
    <text evidence="2">The sequence shown here is derived from an EMBL/GenBank/DDBJ whole genome shotgun (WGS) entry which is preliminary data.</text>
</comment>
<dbReference type="STRING" id="4795.A0A225VYF9"/>
<evidence type="ECO:0000313" key="2">
    <source>
        <dbReference type="EMBL" id="OWZ10395.1"/>
    </source>
</evidence>
<feature type="compositionally biased region" description="Basic and acidic residues" evidence="1">
    <location>
        <begin position="94"/>
        <end position="188"/>
    </location>
</feature>
<feature type="compositionally biased region" description="Polar residues" evidence="1">
    <location>
        <begin position="192"/>
        <end position="202"/>
    </location>
</feature>
<keyword evidence="3" id="KW-1185">Reference proteome</keyword>
<organism evidence="2 3">
    <name type="scientific">Phytophthora megakarya</name>
    <dbReference type="NCBI Taxonomy" id="4795"/>
    <lineage>
        <taxon>Eukaryota</taxon>
        <taxon>Sar</taxon>
        <taxon>Stramenopiles</taxon>
        <taxon>Oomycota</taxon>
        <taxon>Peronosporomycetes</taxon>
        <taxon>Peronosporales</taxon>
        <taxon>Peronosporaceae</taxon>
        <taxon>Phytophthora</taxon>
    </lineage>
</organism>
<feature type="compositionally biased region" description="Low complexity" evidence="1">
    <location>
        <begin position="269"/>
        <end position="282"/>
    </location>
</feature>
<name>A0A225VYF9_9STRA</name>
<evidence type="ECO:0000256" key="1">
    <source>
        <dbReference type="SAM" id="MobiDB-lite"/>
    </source>
</evidence>
<feature type="compositionally biased region" description="Basic and acidic residues" evidence="1">
    <location>
        <begin position="203"/>
        <end position="217"/>
    </location>
</feature>
<evidence type="ECO:0000313" key="3">
    <source>
        <dbReference type="Proteomes" id="UP000198211"/>
    </source>
</evidence>